<dbReference type="OrthoDB" id="5643626at2"/>
<dbReference type="Proteomes" id="UP000305131">
    <property type="component" value="Unassembled WGS sequence"/>
</dbReference>
<feature type="chain" id="PRO_5025398955" evidence="2">
    <location>
        <begin position="30"/>
        <end position="236"/>
    </location>
</feature>
<protein>
    <submittedName>
        <fullName evidence="4">Porin family protein</fullName>
    </submittedName>
</protein>
<feature type="signal peptide" evidence="2">
    <location>
        <begin position="1"/>
        <end position="29"/>
    </location>
</feature>
<dbReference type="EMBL" id="VAUP01000038">
    <property type="protein sequence ID" value="TLX41232.1"/>
    <property type="molecule type" value="Genomic_DNA"/>
</dbReference>
<evidence type="ECO:0000313" key="4">
    <source>
        <dbReference type="EMBL" id="TLX41232.1"/>
    </source>
</evidence>
<accession>A0A6C1KAT8</accession>
<reference evidence="4 5" key="1">
    <citation type="submission" date="2019-05" db="EMBL/GenBank/DDBJ databases">
        <authorList>
            <person name="Zhou X."/>
        </authorList>
    </citation>
    <scope>NUCLEOTIDE SEQUENCE [LARGE SCALE GENOMIC DNA]</scope>
    <source>
        <strain evidence="4 5">DSM 432</strain>
    </source>
</reference>
<evidence type="ECO:0000256" key="2">
    <source>
        <dbReference type="SAM" id="SignalP"/>
    </source>
</evidence>
<dbReference type="Gene3D" id="2.40.160.20">
    <property type="match status" value="1"/>
</dbReference>
<evidence type="ECO:0000256" key="1">
    <source>
        <dbReference type="ARBA" id="ARBA00022729"/>
    </source>
</evidence>
<sequence length="236" mass="24277">MVRFWSAGRCGFAGVAAMAFLWAGTVAQAADPEAADMLAKLGRPGDFSLAPPEVSDDAPSGWYMRADAGYVASTGGRVSTAGIPAAGDLSGSGWSVGGGLGYRFLPVLRGEVSLDYLDLGATQNGAAQMSANATVALASLYWDVITVAGFTPYLSAGAGFSINTLDVAPAAFGPAVNDWQFAWSAGAGVSYALSSDLSLDVSYRYLDLGSPSSAGVFAVSDTIAHQVRFGVRYMLR</sequence>
<dbReference type="InterPro" id="IPR011250">
    <property type="entry name" value="OMP/PagP_B-barrel"/>
</dbReference>
<gene>
    <name evidence="4" type="ORF">FBQ73_20130</name>
</gene>
<dbReference type="AlphaFoldDB" id="A0A6C1KAT8"/>
<comment type="caution">
    <text evidence="4">The sequence shown here is derived from an EMBL/GenBank/DDBJ whole genome shotgun (WGS) entry which is preliminary data.</text>
</comment>
<dbReference type="SUPFAM" id="SSF56925">
    <property type="entry name" value="OMPA-like"/>
    <property type="match status" value="1"/>
</dbReference>
<dbReference type="Pfam" id="PF13505">
    <property type="entry name" value="OMP_b-brl"/>
    <property type="match status" value="1"/>
</dbReference>
<evidence type="ECO:0000259" key="3">
    <source>
        <dbReference type="Pfam" id="PF13505"/>
    </source>
</evidence>
<evidence type="ECO:0000313" key="5">
    <source>
        <dbReference type="Proteomes" id="UP000305131"/>
    </source>
</evidence>
<dbReference type="InterPro" id="IPR027385">
    <property type="entry name" value="Beta-barrel_OMP"/>
</dbReference>
<keyword evidence="1 2" id="KW-0732">Signal</keyword>
<organism evidence="4 5">
    <name type="scientific">Xanthobacter autotrophicus</name>
    <dbReference type="NCBI Taxonomy" id="280"/>
    <lineage>
        <taxon>Bacteria</taxon>
        <taxon>Pseudomonadati</taxon>
        <taxon>Pseudomonadota</taxon>
        <taxon>Alphaproteobacteria</taxon>
        <taxon>Hyphomicrobiales</taxon>
        <taxon>Xanthobacteraceae</taxon>
        <taxon>Xanthobacter</taxon>
    </lineage>
</organism>
<proteinExistence type="predicted"/>
<name>A0A6C1KAT8_XANAU</name>
<feature type="domain" description="Outer membrane protein beta-barrel" evidence="3">
    <location>
        <begin position="55"/>
        <end position="233"/>
    </location>
</feature>